<dbReference type="EMBL" id="JARJCM010000011">
    <property type="protein sequence ID" value="KAJ7042712.1"/>
    <property type="molecule type" value="Genomic_DNA"/>
</dbReference>
<keyword evidence="3" id="KW-1185">Reference proteome</keyword>
<reference evidence="2" key="1">
    <citation type="submission" date="2023-03" db="EMBL/GenBank/DDBJ databases">
        <title>Massive genome expansion in bonnet fungi (Mycena s.s.) driven by repeated elements and novel gene families across ecological guilds.</title>
        <authorList>
            <consortium name="Lawrence Berkeley National Laboratory"/>
            <person name="Harder C.B."/>
            <person name="Miyauchi S."/>
            <person name="Viragh M."/>
            <person name="Kuo A."/>
            <person name="Thoen E."/>
            <person name="Andreopoulos B."/>
            <person name="Lu D."/>
            <person name="Skrede I."/>
            <person name="Drula E."/>
            <person name="Henrissat B."/>
            <person name="Morin E."/>
            <person name="Kohler A."/>
            <person name="Barry K."/>
            <person name="LaButti K."/>
            <person name="Morin E."/>
            <person name="Salamov A."/>
            <person name="Lipzen A."/>
            <person name="Mereny Z."/>
            <person name="Hegedus B."/>
            <person name="Baldrian P."/>
            <person name="Stursova M."/>
            <person name="Weitz H."/>
            <person name="Taylor A."/>
            <person name="Grigoriev I.V."/>
            <person name="Nagy L.G."/>
            <person name="Martin F."/>
            <person name="Kauserud H."/>
        </authorList>
    </citation>
    <scope>NUCLEOTIDE SEQUENCE</scope>
    <source>
        <strain evidence="2">CBHHK200</strain>
    </source>
</reference>
<feature type="region of interest" description="Disordered" evidence="1">
    <location>
        <begin position="43"/>
        <end position="64"/>
    </location>
</feature>
<gene>
    <name evidence="2" type="ORF">C8F04DRAFT_1074601</name>
</gene>
<feature type="non-terminal residue" evidence="2">
    <location>
        <position position="258"/>
    </location>
</feature>
<sequence length="258" mass="27884">MGFNRERTGYSILAERTEPCRTRYGQSHKHPVDALHRVVERAAPAARRRPHTATGTGGTHAHSAAARVNARARSCFAAGTPPRARSTVAPEEAPTRWRRALTCCSPCPSGEYTFPVPAMASDRPNCPPLPPPCIARVISPATFASGARTRGRYICRPCCSYGAPLWFAKWRPMPCPAWRDGERTSGTLTSAAAATAQRVHGLHVQTSPTGGQAGTTGVRGDDDVPVLHVLGLHNRRRRGTDAPNRPGLPFIPLHLAWI</sequence>
<evidence type="ECO:0000313" key="2">
    <source>
        <dbReference type="EMBL" id="KAJ7042712.1"/>
    </source>
</evidence>
<evidence type="ECO:0000313" key="3">
    <source>
        <dbReference type="Proteomes" id="UP001218188"/>
    </source>
</evidence>
<dbReference type="AlphaFoldDB" id="A0AAD6XAH6"/>
<protein>
    <submittedName>
        <fullName evidence="2">Uncharacterized protein</fullName>
    </submittedName>
</protein>
<accession>A0AAD6XAH6</accession>
<proteinExistence type="predicted"/>
<organism evidence="2 3">
    <name type="scientific">Mycena alexandri</name>
    <dbReference type="NCBI Taxonomy" id="1745969"/>
    <lineage>
        <taxon>Eukaryota</taxon>
        <taxon>Fungi</taxon>
        <taxon>Dikarya</taxon>
        <taxon>Basidiomycota</taxon>
        <taxon>Agaricomycotina</taxon>
        <taxon>Agaricomycetes</taxon>
        <taxon>Agaricomycetidae</taxon>
        <taxon>Agaricales</taxon>
        <taxon>Marasmiineae</taxon>
        <taxon>Mycenaceae</taxon>
        <taxon>Mycena</taxon>
    </lineage>
</organism>
<evidence type="ECO:0000256" key="1">
    <source>
        <dbReference type="SAM" id="MobiDB-lite"/>
    </source>
</evidence>
<dbReference type="Proteomes" id="UP001218188">
    <property type="component" value="Unassembled WGS sequence"/>
</dbReference>
<name>A0AAD6XAH6_9AGAR</name>
<comment type="caution">
    <text evidence="2">The sequence shown here is derived from an EMBL/GenBank/DDBJ whole genome shotgun (WGS) entry which is preliminary data.</text>
</comment>